<dbReference type="GO" id="GO:0006310">
    <property type="term" value="P:DNA recombination"/>
    <property type="evidence" value="ECO:0007669"/>
    <property type="project" value="UniProtKB-KW"/>
</dbReference>
<sequence length="391" mass="44935">MSVYKRKNRRSKPWIFEWNVTDPTGHRRKKTKSFESEREAKLAEAKYLVNTNGQIQIDSDITFVDYFQLWIDTYKAKSVSANTLTKYATSKNIIKAYFGDMKVKDITRTKYQQFINWYIDDGFGHKHSKQSVEKLHSHAHQAVLSAVDDGYLMKDPGVRAALGGTEGKTEQDKFLEADDFERLRDYTNEFANPSRIALSMVQFAIYTGARISEIEGLTWEDVNEDAETVTINKSFNYHTWYPTRTPSGDVEWPKRATIFLPTKNHEIRTLDVSPILIKSLHRLILAQKVRAKENPYHLVFLGPDGTPPTDNAANKEMRRAMKSLGILKQNANFTFHGLRHSHGSYLLTKGVDLQYVSKRLGHKNLAITMKIYTHTLDRLKKTEAAKAVKVL</sequence>
<evidence type="ECO:0000313" key="8">
    <source>
        <dbReference type="EMBL" id="NVO88905.1"/>
    </source>
</evidence>
<comment type="caution">
    <text evidence="8">The sequence shown here is derived from an EMBL/GenBank/DDBJ whole genome shotgun (WGS) entry which is preliminary data.</text>
</comment>
<evidence type="ECO:0000256" key="2">
    <source>
        <dbReference type="ARBA" id="ARBA00022908"/>
    </source>
</evidence>
<keyword evidence="3 5" id="KW-0238">DNA-binding</keyword>
<evidence type="ECO:0000256" key="1">
    <source>
        <dbReference type="ARBA" id="ARBA00008857"/>
    </source>
</evidence>
<dbReference type="InterPro" id="IPR028259">
    <property type="entry name" value="AP2-like_int_N"/>
</dbReference>
<feature type="domain" description="Core-binding (CB)" evidence="7">
    <location>
        <begin position="61"/>
        <end position="147"/>
    </location>
</feature>
<dbReference type="InterPro" id="IPR004107">
    <property type="entry name" value="Integrase_SAM-like_N"/>
</dbReference>
<evidence type="ECO:0000256" key="5">
    <source>
        <dbReference type="PROSITE-ProRule" id="PRU01248"/>
    </source>
</evidence>
<dbReference type="SUPFAM" id="SSF56349">
    <property type="entry name" value="DNA breaking-rejoining enzymes"/>
    <property type="match status" value="1"/>
</dbReference>
<reference evidence="8 9" key="1">
    <citation type="submission" date="2020-06" db="EMBL/GenBank/DDBJ databases">
        <title>Lactobacillus rhamnosus QC,genome.</title>
        <authorList>
            <person name="Yi H."/>
            <person name="Jin M."/>
        </authorList>
    </citation>
    <scope>NUCLEOTIDE SEQUENCE [LARGE SCALE GENOMIC DNA]</scope>
    <source>
        <strain evidence="8 9">QC</strain>
    </source>
</reference>
<comment type="similarity">
    <text evidence="1">Belongs to the 'phage' integrase family.</text>
</comment>
<name>A0A7Y7QHP2_LACRH</name>
<keyword evidence="4" id="KW-0233">DNA recombination</keyword>
<dbReference type="InterPro" id="IPR013762">
    <property type="entry name" value="Integrase-like_cat_sf"/>
</dbReference>
<evidence type="ECO:0000259" key="7">
    <source>
        <dbReference type="PROSITE" id="PS51900"/>
    </source>
</evidence>
<evidence type="ECO:0000256" key="4">
    <source>
        <dbReference type="ARBA" id="ARBA00023172"/>
    </source>
</evidence>
<evidence type="ECO:0000256" key="3">
    <source>
        <dbReference type="ARBA" id="ARBA00023125"/>
    </source>
</evidence>
<dbReference type="InterPro" id="IPR011010">
    <property type="entry name" value="DNA_brk_join_enz"/>
</dbReference>
<dbReference type="CDD" id="cd01189">
    <property type="entry name" value="INT_ICEBs1_C_like"/>
    <property type="match status" value="1"/>
</dbReference>
<dbReference type="Pfam" id="PF00589">
    <property type="entry name" value="Phage_integrase"/>
    <property type="match status" value="1"/>
</dbReference>
<protein>
    <submittedName>
        <fullName evidence="8">Site-specific integrase</fullName>
    </submittedName>
</protein>
<dbReference type="AlphaFoldDB" id="A0A7Y7QHP2"/>
<dbReference type="InterPro" id="IPR002104">
    <property type="entry name" value="Integrase_catalytic"/>
</dbReference>
<dbReference type="PROSITE" id="PS51898">
    <property type="entry name" value="TYR_RECOMBINASE"/>
    <property type="match status" value="1"/>
</dbReference>
<keyword evidence="2" id="KW-0229">DNA integration</keyword>
<dbReference type="Pfam" id="PF14659">
    <property type="entry name" value="Phage_int_SAM_3"/>
    <property type="match status" value="1"/>
</dbReference>
<gene>
    <name evidence="8" type="ORF">HWN39_10485</name>
</gene>
<feature type="domain" description="Tyr recombinase" evidence="6">
    <location>
        <begin position="170"/>
        <end position="386"/>
    </location>
</feature>
<dbReference type="Proteomes" id="UP000542889">
    <property type="component" value="Unassembled WGS sequence"/>
</dbReference>
<dbReference type="InterPro" id="IPR010998">
    <property type="entry name" value="Integrase_recombinase_N"/>
</dbReference>
<proteinExistence type="inferred from homology"/>
<organism evidence="8 9">
    <name type="scientific">Lacticaseibacillus rhamnosus</name>
    <name type="common">Lactobacillus rhamnosus</name>
    <dbReference type="NCBI Taxonomy" id="47715"/>
    <lineage>
        <taxon>Bacteria</taxon>
        <taxon>Bacillati</taxon>
        <taxon>Bacillota</taxon>
        <taxon>Bacilli</taxon>
        <taxon>Lactobacillales</taxon>
        <taxon>Lactobacillaceae</taxon>
        <taxon>Lacticaseibacillus</taxon>
    </lineage>
</organism>
<dbReference type="PANTHER" id="PTHR30349:SF64">
    <property type="entry name" value="PROPHAGE INTEGRASE INTD-RELATED"/>
    <property type="match status" value="1"/>
</dbReference>
<dbReference type="GO" id="GO:0015074">
    <property type="term" value="P:DNA integration"/>
    <property type="evidence" value="ECO:0007669"/>
    <property type="project" value="UniProtKB-KW"/>
</dbReference>
<dbReference type="PANTHER" id="PTHR30349">
    <property type="entry name" value="PHAGE INTEGRASE-RELATED"/>
    <property type="match status" value="1"/>
</dbReference>
<evidence type="ECO:0000313" key="9">
    <source>
        <dbReference type="Proteomes" id="UP000542889"/>
    </source>
</evidence>
<dbReference type="Gene3D" id="1.10.443.10">
    <property type="entry name" value="Intergrase catalytic core"/>
    <property type="match status" value="1"/>
</dbReference>
<accession>A0A7Y7QHP2</accession>
<dbReference type="PROSITE" id="PS51900">
    <property type="entry name" value="CB"/>
    <property type="match status" value="1"/>
</dbReference>
<dbReference type="RefSeq" id="WP_176818348.1">
    <property type="nucleotide sequence ID" value="NZ_JABXWP010000016.1"/>
</dbReference>
<dbReference type="GO" id="GO:0003677">
    <property type="term" value="F:DNA binding"/>
    <property type="evidence" value="ECO:0007669"/>
    <property type="project" value="UniProtKB-UniRule"/>
</dbReference>
<dbReference type="Gene3D" id="1.10.150.130">
    <property type="match status" value="1"/>
</dbReference>
<dbReference type="Pfam" id="PF14657">
    <property type="entry name" value="Arm-DNA-bind_4"/>
    <property type="match status" value="1"/>
</dbReference>
<evidence type="ECO:0000259" key="6">
    <source>
        <dbReference type="PROSITE" id="PS51898"/>
    </source>
</evidence>
<dbReference type="InterPro" id="IPR044068">
    <property type="entry name" value="CB"/>
</dbReference>
<dbReference type="EMBL" id="JABXWP010000016">
    <property type="protein sequence ID" value="NVO88905.1"/>
    <property type="molecule type" value="Genomic_DNA"/>
</dbReference>
<dbReference type="InterPro" id="IPR050090">
    <property type="entry name" value="Tyrosine_recombinase_XerCD"/>
</dbReference>